<organism evidence="2 3">
    <name type="scientific">Dyadobacter psychrotolerans</name>
    <dbReference type="NCBI Taxonomy" id="2541721"/>
    <lineage>
        <taxon>Bacteria</taxon>
        <taxon>Pseudomonadati</taxon>
        <taxon>Bacteroidota</taxon>
        <taxon>Cytophagia</taxon>
        <taxon>Cytophagales</taxon>
        <taxon>Spirosomataceae</taxon>
        <taxon>Dyadobacter</taxon>
    </lineage>
</organism>
<reference evidence="2 3" key="1">
    <citation type="submission" date="2019-03" db="EMBL/GenBank/DDBJ databases">
        <title>Dyadobacter AR-3-6 sp. nov., isolated from arctic soil.</title>
        <authorList>
            <person name="Chaudhary D.K."/>
        </authorList>
    </citation>
    <scope>NUCLEOTIDE SEQUENCE [LARGE SCALE GENOMIC DNA]</scope>
    <source>
        <strain evidence="2 3">AR-3-6</strain>
    </source>
</reference>
<evidence type="ECO:0000256" key="1">
    <source>
        <dbReference type="SAM" id="SignalP"/>
    </source>
</evidence>
<dbReference type="RefSeq" id="WP_131962174.1">
    <property type="nucleotide sequence ID" value="NZ_SMFL01000020.1"/>
</dbReference>
<dbReference type="AlphaFoldDB" id="A0A4R5DG91"/>
<dbReference type="EMBL" id="SMFL01000020">
    <property type="protein sequence ID" value="TDE09413.1"/>
    <property type="molecule type" value="Genomic_DNA"/>
</dbReference>
<gene>
    <name evidence="2" type="ORF">E0F88_30815</name>
</gene>
<accession>A0A4R5DG91</accession>
<dbReference type="Proteomes" id="UP000294850">
    <property type="component" value="Unassembled WGS sequence"/>
</dbReference>
<dbReference type="OrthoDB" id="997115at2"/>
<feature type="chain" id="PRO_5020724192" evidence="1">
    <location>
        <begin position="18"/>
        <end position="107"/>
    </location>
</feature>
<evidence type="ECO:0000313" key="2">
    <source>
        <dbReference type="EMBL" id="TDE09413.1"/>
    </source>
</evidence>
<dbReference type="InterPro" id="IPR046601">
    <property type="entry name" value="DUF6660"/>
</dbReference>
<comment type="caution">
    <text evidence="2">The sequence shown here is derived from an EMBL/GenBank/DDBJ whole genome shotgun (WGS) entry which is preliminary data.</text>
</comment>
<feature type="signal peptide" evidence="1">
    <location>
        <begin position="1"/>
        <end position="17"/>
    </location>
</feature>
<evidence type="ECO:0000313" key="3">
    <source>
        <dbReference type="Proteomes" id="UP000294850"/>
    </source>
</evidence>
<keyword evidence="3" id="KW-1185">Reference proteome</keyword>
<name>A0A4R5DG91_9BACT</name>
<dbReference type="PROSITE" id="PS51257">
    <property type="entry name" value="PROKAR_LIPOPROTEIN"/>
    <property type="match status" value="1"/>
</dbReference>
<dbReference type="Pfam" id="PF20365">
    <property type="entry name" value="DUF6660"/>
    <property type="match status" value="1"/>
</dbReference>
<proteinExistence type="predicted"/>
<sequence length="107" mass="11799">MTRIILIVLAIYTAALSCIPCKDQVSPAWYSSTVKMVKAETERQKPIDVDLCTPFCTCSCCAGVSLQQEIAYLPDKSSFSTFGDIAFAYLSRTHIGDLTSIWQPPRA</sequence>
<keyword evidence="1" id="KW-0732">Signal</keyword>
<protein>
    <submittedName>
        <fullName evidence="2">Uncharacterized protein</fullName>
    </submittedName>
</protein>